<dbReference type="InterPro" id="IPR043502">
    <property type="entry name" value="DNA/RNA_pol_sf"/>
</dbReference>
<name>A0A8C4JNB3_DRONO</name>
<keyword evidence="3" id="KW-1185">Reference proteome</keyword>
<dbReference type="Ensembl" id="ENSDNVT00000011894.1">
    <property type="protein sequence ID" value="ENSDNVP00000009894.1"/>
    <property type="gene ID" value="ENSDNVG00000006984.1"/>
</dbReference>
<reference evidence="2" key="2">
    <citation type="submission" date="2025-09" db="UniProtKB">
        <authorList>
            <consortium name="Ensembl"/>
        </authorList>
    </citation>
    <scope>IDENTIFICATION</scope>
</reference>
<dbReference type="AlphaFoldDB" id="A0A8C4JNB3"/>
<accession>A0A8C4JNB3</accession>
<dbReference type="PANTHER" id="PTHR33064">
    <property type="entry name" value="POL PROTEIN"/>
    <property type="match status" value="1"/>
</dbReference>
<evidence type="ECO:0000313" key="3">
    <source>
        <dbReference type="Proteomes" id="UP000694423"/>
    </source>
</evidence>
<dbReference type="PANTHER" id="PTHR33064:SF37">
    <property type="entry name" value="RIBONUCLEASE H"/>
    <property type="match status" value="1"/>
</dbReference>
<dbReference type="SUPFAM" id="SSF56672">
    <property type="entry name" value="DNA/RNA polymerases"/>
    <property type="match status" value="1"/>
</dbReference>
<dbReference type="InterPro" id="IPR051320">
    <property type="entry name" value="Viral_Replic_Matur_Polypro"/>
</dbReference>
<feature type="domain" description="Reverse transcriptase/retrotransposon-derived protein RNase H-like" evidence="1">
    <location>
        <begin position="18"/>
        <end position="106"/>
    </location>
</feature>
<organism evidence="2 3">
    <name type="scientific">Dromaius novaehollandiae</name>
    <name type="common">Emu</name>
    <dbReference type="NCBI Taxonomy" id="8790"/>
    <lineage>
        <taxon>Eukaryota</taxon>
        <taxon>Metazoa</taxon>
        <taxon>Chordata</taxon>
        <taxon>Craniata</taxon>
        <taxon>Vertebrata</taxon>
        <taxon>Euteleostomi</taxon>
        <taxon>Archelosauria</taxon>
        <taxon>Archosauria</taxon>
        <taxon>Dinosauria</taxon>
        <taxon>Saurischia</taxon>
        <taxon>Theropoda</taxon>
        <taxon>Coelurosauria</taxon>
        <taxon>Aves</taxon>
        <taxon>Palaeognathae</taxon>
        <taxon>Casuariiformes</taxon>
        <taxon>Dromaiidae</taxon>
        <taxon>Dromaius</taxon>
    </lineage>
</organism>
<dbReference type="Gene3D" id="3.10.20.370">
    <property type="match status" value="1"/>
</dbReference>
<evidence type="ECO:0000313" key="2">
    <source>
        <dbReference type="Ensembl" id="ENSDNVP00000009894.1"/>
    </source>
</evidence>
<dbReference type="InterPro" id="IPR041577">
    <property type="entry name" value="RT_RNaseH_2"/>
</dbReference>
<dbReference type="Pfam" id="PF17919">
    <property type="entry name" value="RT_RNaseH_2"/>
    <property type="match status" value="1"/>
</dbReference>
<evidence type="ECO:0000259" key="1">
    <source>
        <dbReference type="Pfam" id="PF17919"/>
    </source>
</evidence>
<reference evidence="2" key="1">
    <citation type="submission" date="2025-08" db="UniProtKB">
        <authorList>
            <consortium name="Ensembl"/>
        </authorList>
    </citation>
    <scope>IDENTIFICATION</scope>
</reference>
<protein>
    <recommendedName>
        <fullName evidence="1">Reverse transcriptase/retrotransposon-derived protein RNase H-like domain-containing protein</fullName>
    </recommendedName>
</protein>
<sequence length="171" mass="18774">MDAGLLKSASPEIEPLAWGPEREKAFTSVKKALVSAPALGLPDYNKLFELFVHERQGVASGVLTQKLGPHRRPVAYYSMQLDEVAKGTPGCIRAIAATAALIEKIQPHHLPPWRLLVLLLPCTQSLKSRVSCYITSYIPQLLRAAFSLLLLGKLFRFGDSCFCCFAQGLAH</sequence>
<dbReference type="Proteomes" id="UP000694423">
    <property type="component" value="Unplaced"/>
</dbReference>
<proteinExistence type="predicted"/>